<sequence length="60" mass="7006">MFKLVITLVNHETGTTRKLESARRYKHDSEARKAANKMRYVCTNDRGEITHECKVKIVEV</sequence>
<gene>
    <name evidence="1" type="ORF">ATQ15_10430</name>
    <name evidence="2" type="ORF">ATR96_14365</name>
</gene>
<dbReference type="Proteomes" id="UP000885302">
    <property type="component" value="Unassembled WGS sequence"/>
</dbReference>
<evidence type="ECO:0000313" key="1">
    <source>
        <dbReference type="EMBL" id="MIT43950.1"/>
    </source>
</evidence>
<protein>
    <submittedName>
        <fullName evidence="1">Uncharacterized protein</fullName>
    </submittedName>
</protein>
<dbReference type="EMBL" id="RSTY01000008">
    <property type="protein sequence ID" value="MIU26044.1"/>
    <property type="molecule type" value="Genomic_DNA"/>
</dbReference>
<evidence type="ECO:0000313" key="2">
    <source>
        <dbReference type="EMBL" id="MIU26044.1"/>
    </source>
</evidence>
<proteinExistence type="predicted"/>
<name>A0A402SNI9_SALER</name>
<accession>A0A402SNI9</accession>
<organism evidence="1">
    <name type="scientific">Salmonella enterica</name>
    <name type="common">Salmonella choleraesuis</name>
    <dbReference type="NCBI Taxonomy" id="28901"/>
    <lineage>
        <taxon>Bacteria</taxon>
        <taxon>Pseudomonadati</taxon>
        <taxon>Pseudomonadota</taxon>
        <taxon>Gammaproteobacteria</taxon>
        <taxon>Enterobacterales</taxon>
        <taxon>Enterobacteriaceae</taxon>
        <taxon>Salmonella</taxon>
    </lineage>
</organism>
<dbReference type="AlphaFoldDB" id="A0A402SNI9"/>
<dbReference type="EMBL" id="RSTW01000007">
    <property type="protein sequence ID" value="MIT43950.1"/>
    <property type="molecule type" value="Genomic_DNA"/>
</dbReference>
<reference evidence="1" key="1">
    <citation type="submission" date="2018-07" db="EMBL/GenBank/DDBJ databases">
        <authorList>
            <consortium name="GenomeTrakr network: Whole genome sequencing for foodborne pathogen traceback"/>
        </authorList>
    </citation>
    <scope>NUCLEOTIDE SEQUENCE [LARGE SCALE GENOMIC DNA]</scope>
    <source>
        <strain evidence="1">CFSAN034452</strain>
        <strain evidence="2">MOD1-Lipp-451</strain>
    </source>
</reference>
<dbReference type="Proteomes" id="UP000885418">
    <property type="component" value="Unassembled WGS sequence"/>
</dbReference>
<comment type="caution">
    <text evidence="1">The sequence shown here is derived from an EMBL/GenBank/DDBJ whole genome shotgun (WGS) entry which is preliminary data.</text>
</comment>